<feature type="binding site" evidence="5">
    <location>
        <position position="395"/>
    </location>
    <ligand>
        <name>Zn(2+)</name>
        <dbReference type="ChEBI" id="CHEBI:29105"/>
    </ligand>
</feature>
<comment type="subunit">
    <text evidence="5">Homodimer. Within each dimer, one monomer is responsible for RNA recognition and catalysis, while the other monomer binds to the replacement base PreQ1.</text>
</comment>
<evidence type="ECO:0000256" key="6">
    <source>
        <dbReference type="SAM" id="MobiDB-lite"/>
    </source>
</evidence>
<feature type="binding site" evidence="5">
    <location>
        <position position="393"/>
    </location>
    <ligand>
        <name>Zn(2+)</name>
        <dbReference type="ChEBI" id="CHEBI:29105"/>
    </ligand>
</feature>
<keyword evidence="5" id="KW-0862">Zinc</keyword>
<dbReference type="InterPro" id="IPR002616">
    <property type="entry name" value="tRNA_ribo_trans-like"/>
</dbReference>
<name>A0A7K0K3L8_9ACTO</name>
<feature type="domain" description="tRNA-guanine(15) transglycosylase-like" evidence="7">
    <location>
        <begin position="184"/>
        <end position="453"/>
    </location>
</feature>
<dbReference type="GO" id="GO:0008479">
    <property type="term" value="F:tRNA-guanosine(34) queuine transglycosylase activity"/>
    <property type="evidence" value="ECO:0007669"/>
    <property type="project" value="UniProtKB-UniRule"/>
</dbReference>
<evidence type="ECO:0000256" key="4">
    <source>
        <dbReference type="ARBA" id="ARBA00022785"/>
    </source>
</evidence>
<keyword evidence="2 5" id="KW-0808">Transferase</keyword>
<sequence length="464" mass="50743">MSQNFEIVARLGKLARAGIIRTPHGDIPTPAFVPVGTKATVKSLVPEQVRDLGAKAVLANAYHLYLQPGPEILDRAGGLGAFMHWDGPTFTDSGGFQVLSLGAGYKKVLSQEFAGKATPVVEQAGMGTDGVVASATESAKPVTSGVADSGDKHSHSGDKRGILEETEESAKIGAPTKHNNHPGLARVDDDGVNFRSHLDGTKHRFSPEISMQIQHQLGADIMFAFDELTSLLHPYDYQVESLERTRKWAERCLAEHRRLTEERAGKPYQMLFGVIQGAQWEDLRRKAARDLGSMSIDGQVFDGFGIGGALEKENLGKICAWVSEELPEDRPRHLLGISEPEDFFAGIESGADTFDCVSPSRVARTGAAYLANGRTNMSRAAFKEDFGPLQEGCGCYTCQHYSRAYIHHLLKAKEILASTLLTIHNEYYTVKLVADIRAAMIEGEDAYRDFKDEVLGRLGRLTKE</sequence>
<proteinExistence type="inferred from homology"/>
<feature type="active site" description="Nucleophile" evidence="5">
    <location>
        <position position="355"/>
    </location>
</feature>
<comment type="function">
    <text evidence="5">Catalyzes the base-exchange of a guanine (G) residue with the queuine precursor 7-aminomethyl-7-deazaguanine (PreQ1) at position 34 (anticodon wobble position) in tRNAs with GU(N) anticodons (tRNA-Asp, -Asn, -His and -Tyr). Catalysis occurs through a double-displacement mechanism. The nucleophile active site attacks the C1' of nucleotide 34 to detach the guanine base from the RNA, forming a covalent enzyme-RNA intermediate. The proton acceptor active site deprotonates the incoming PreQ1, allowing a nucleophilic attack on the C1' of the ribose to form the product. After dissociation, two additional enzymatic reactions on the tRNA convert PreQ1 to queuine (Q), resulting in the hypermodified nucleoside queuosine (7-(((4,5-cis-dihydroxy-2-cyclopenten-1-yl)amino)methyl)-7-deazaguanosine).</text>
</comment>
<feature type="compositionally biased region" description="Basic and acidic residues" evidence="6">
    <location>
        <begin position="149"/>
        <end position="163"/>
    </location>
</feature>
<dbReference type="UniPathway" id="UPA00392"/>
<gene>
    <name evidence="5 8" type="primary">tgt</name>
    <name evidence="8" type="ORF">FYJ63_07185</name>
</gene>
<feature type="binding site" evidence="5">
    <location>
        <position position="308"/>
    </location>
    <ligand>
        <name>substrate</name>
    </ligand>
</feature>
<dbReference type="NCBIfam" id="TIGR00430">
    <property type="entry name" value="Q_tRNA_tgt"/>
    <property type="match status" value="1"/>
</dbReference>
<dbReference type="AlphaFoldDB" id="A0A7K0K3L8"/>
<comment type="similarity">
    <text evidence="5">Belongs to the queuine tRNA-ribosyltransferase family.</text>
</comment>
<dbReference type="RefSeq" id="WP_154545255.1">
    <property type="nucleotide sequence ID" value="NZ_VUMY01000012.1"/>
</dbReference>
<evidence type="ECO:0000256" key="2">
    <source>
        <dbReference type="ARBA" id="ARBA00022679"/>
    </source>
</evidence>
<keyword evidence="4 5" id="KW-0671">Queuosine biosynthesis</keyword>
<dbReference type="EMBL" id="VUMY01000012">
    <property type="protein sequence ID" value="MST50018.1"/>
    <property type="molecule type" value="Genomic_DNA"/>
</dbReference>
<feature type="binding site" evidence="5">
    <location>
        <position position="424"/>
    </location>
    <ligand>
        <name>Zn(2+)</name>
        <dbReference type="ChEBI" id="CHEBI:29105"/>
    </ligand>
</feature>
<comment type="cofactor">
    <cofactor evidence="5">
        <name>Zn(2+)</name>
        <dbReference type="ChEBI" id="CHEBI:29105"/>
    </cofactor>
    <text evidence="5">Binds 1 zinc ion per subunit.</text>
</comment>
<evidence type="ECO:0000313" key="8">
    <source>
        <dbReference type="EMBL" id="MST50018.1"/>
    </source>
</evidence>
<keyword evidence="5" id="KW-0479">Metal-binding</keyword>
<feature type="region of interest" description="Disordered" evidence="6">
    <location>
        <begin position="135"/>
        <end position="192"/>
    </location>
</feature>
<dbReference type="GO" id="GO:0046872">
    <property type="term" value="F:metal ion binding"/>
    <property type="evidence" value="ECO:0007669"/>
    <property type="project" value="UniProtKB-KW"/>
</dbReference>
<organism evidence="8 9">
    <name type="scientific">Mobiluncus porci</name>
    <dbReference type="NCBI Taxonomy" id="2652278"/>
    <lineage>
        <taxon>Bacteria</taxon>
        <taxon>Bacillati</taxon>
        <taxon>Actinomycetota</taxon>
        <taxon>Actinomycetes</taxon>
        <taxon>Actinomycetales</taxon>
        <taxon>Actinomycetaceae</taxon>
        <taxon>Mobiluncus</taxon>
    </lineage>
</organism>
<dbReference type="PANTHER" id="PTHR46499">
    <property type="entry name" value="QUEUINE TRNA-RIBOSYLTRANSFERASE"/>
    <property type="match status" value="1"/>
</dbReference>
<feature type="binding site" evidence="5">
    <location>
        <position position="398"/>
    </location>
    <ligand>
        <name>Zn(2+)</name>
        <dbReference type="ChEBI" id="CHEBI:29105"/>
    </ligand>
</feature>
<dbReference type="InterPro" id="IPR050076">
    <property type="entry name" value="ArchSynthase1/Queuine_TRR"/>
</dbReference>
<comment type="pathway">
    <text evidence="5">tRNA modification; tRNA-queuosine biosynthesis.</text>
</comment>
<reference evidence="8 9" key="1">
    <citation type="submission" date="2019-08" db="EMBL/GenBank/DDBJ databases">
        <title>In-depth cultivation of the pig gut microbiome towards novel bacterial diversity and tailored functional studies.</title>
        <authorList>
            <person name="Wylensek D."/>
            <person name="Hitch T.C.A."/>
            <person name="Clavel T."/>
        </authorList>
    </citation>
    <scope>NUCLEOTIDE SEQUENCE [LARGE SCALE GENOMIC DNA]</scope>
    <source>
        <strain evidence="8 9">RF-GAM-744-WT-7</strain>
    </source>
</reference>
<evidence type="ECO:0000259" key="7">
    <source>
        <dbReference type="Pfam" id="PF01702"/>
    </source>
</evidence>
<evidence type="ECO:0000256" key="1">
    <source>
        <dbReference type="ARBA" id="ARBA00022676"/>
    </source>
</evidence>
<evidence type="ECO:0000313" key="9">
    <source>
        <dbReference type="Proteomes" id="UP000442535"/>
    </source>
</evidence>
<keyword evidence="9" id="KW-1185">Reference proteome</keyword>
<dbReference type="NCBIfam" id="TIGR00449">
    <property type="entry name" value="tgt_general"/>
    <property type="match status" value="1"/>
</dbReference>
<dbReference type="HAMAP" id="MF_00168">
    <property type="entry name" value="Q_tRNA_Tgt"/>
    <property type="match status" value="1"/>
</dbReference>
<dbReference type="GO" id="GO:0005829">
    <property type="term" value="C:cytosol"/>
    <property type="evidence" value="ECO:0007669"/>
    <property type="project" value="TreeGrafter"/>
</dbReference>
<dbReference type="PANTHER" id="PTHR46499:SF1">
    <property type="entry name" value="QUEUINE TRNA-RIBOSYLTRANSFERASE"/>
    <property type="match status" value="1"/>
</dbReference>
<protein>
    <recommendedName>
        <fullName evidence="5">Queuine tRNA-ribosyltransferase</fullName>
        <ecNumber evidence="5">2.4.2.29</ecNumber>
    </recommendedName>
    <alternativeName>
        <fullName evidence="5">Guanine insertion enzyme</fullName>
    </alternativeName>
    <alternativeName>
        <fullName evidence="5">tRNA-guanine transglycosylase</fullName>
    </alternativeName>
</protein>
<comment type="caution">
    <text evidence="8">The sequence shown here is derived from an EMBL/GenBank/DDBJ whole genome shotgun (WGS) entry which is preliminary data.</text>
</comment>
<dbReference type="Proteomes" id="UP000442535">
    <property type="component" value="Unassembled WGS sequence"/>
</dbReference>
<dbReference type="InterPro" id="IPR004803">
    <property type="entry name" value="TGT"/>
</dbReference>
<dbReference type="SUPFAM" id="SSF51713">
    <property type="entry name" value="tRNA-guanine transglycosylase"/>
    <property type="match status" value="1"/>
</dbReference>
<evidence type="ECO:0000256" key="5">
    <source>
        <dbReference type="HAMAP-Rule" id="MF_00168"/>
    </source>
</evidence>
<feature type="active site" description="Proton acceptor" evidence="5">
    <location>
        <position position="92"/>
    </location>
</feature>
<feature type="binding site" evidence="5">
    <location>
        <position position="226"/>
    </location>
    <ligand>
        <name>substrate</name>
    </ligand>
</feature>
<accession>A0A7K0K3L8</accession>
<dbReference type="Pfam" id="PF01702">
    <property type="entry name" value="TGT"/>
    <property type="match status" value="2"/>
</dbReference>
<dbReference type="Gene3D" id="3.20.20.105">
    <property type="entry name" value="Queuine tRNA-ribosyltransferase-like"/>
    <property type="match status" value="1"/>
</dbReference>
<keyword evidence="3 5" id="KW-0819">tRNA processing</keyword>
<evidence type="ECO:0000256" key="3">
    <source>
        <dbReference type="ARBA" id="ARBA00022694"/>
    </source>
</evidence>
<feature type="domain" description="tRNA-guanine(15) transglycosylase-like" evidence="7">
    <location>
        <begin position="15"/>
        <end position="102"/>
    </location>
</feature>
<feature type="binding site" evidence="5">
    <location>
        <position position="276"/>
    </location>
    <ligand>
        <name>substrate</name>
    </ligand>
</feature>
<feature type="binding site" evidence="5">
    <location>
        <begin position="92"/>
        <end position="96"/>
    </location>
    <ligand>
        <name>substrate</name>
    </ligand>
</feature>
<keyword evidence="1 5" id="KW-0328">Glycosyltransferase</keyword>
<dbReference type="InterPro" id="IPR036511">
    <property type="entry name" value="TGT-like_sf"/>
</dbReference>
<comment type="catalytic activity">
    <reaction evidence="5">
        <text>7-aminomethyl-7-carbaguanine + guanosine(34) in tRNA = 7-aminomethyl-7-carbaguanosine(34) in tRNA + guanine</text>
        <dbReference type="Rhea" id="RHEA:24104"/>
        <dbReference type="Rhea" id="RHEA-COMP:10341"/>
        <dbReference type="Rhea" id="RHEA-COMP:10342"/>
        <dbReference type="ChEBI" id="CHEBI:16235"/>
        <dbReference type="ChEBI" id="CHEBI:58703"/>
        <dbReference type="ChEBI" id="CHEBI:74269"/>
        <dbReference type="ChEBI" id="CHEBI:82833"/>
        <dbReference type="EC" id="2.4.2.29"/>
    </reaction>
</comment>
<comment type="caution">
    <text evidence="5">Lacks conserved residue(s) required for the propagation of feature annotation.</text>
</comment>
<dbReference type="EC" id="2.4.2.29" evidence="5"/>
<dbReference type="GO" id="GO:0008616">
    <property type="term" value="P:tRNA queuosine(34) biosynthetic process"/>
    <property type="evidence" value="ECO:0007669"/>
    <property type="project" value="UniProtKB-UniRule"/>
</dbReference>